<evidence type="ECO:0000256" key="2">
    <source>
        <dbReference type="SAM" id="SignalP"/>
    </source>
</evidence>
<keyword evidence="2" id="KW-0732">Signal</keyword>
<dbReference type="Proteomes" id="UP000324222">
    <property type="component" value="Unassembled WGS sequence"/>
</dbReference>
<accession>A0A5B7H620</accession>
<feature type="signal peptide" evidence="2">
    <location>
        <begin position="1"/>
        <end position="17"/>
    </location>
</feature>
<organism evidence="3 4">
    <name type="scientific">Portunus trituberculatus</name>
    <name type="common">Swimming crab</name>
    <name type="synonym">Neptunus trituberculatus</name>
    <dbReference type="NCBI Taxonomy" id="210409"/>
    <lineage>
        <taxon>Eukaryota</taxon>
        <taxon>Metazoa</taxon>
        <taxon>Ecdysozoa</taxon>
        <taxon>Arthropoda</taxon>
        <taxon>Crustacea</taxon>
        <taxon>Multicrustacea</taxon>
        <taxon>Malacostraca</taxon>
        <taxon>Eumalacostraca</taxon>
        <taxon>Eucarida</taxon>
        <taxon>Decapoda</taxon>
        <taxon>Pleocyemata</taxon>
        <taxon>Brachyura</taxon>
        <taxon>Eubrachyura</taxon>
        <taxon>Portunoidea</taxon>
        <taxon>Portunidae</taxon>
        <taxon>Portuninae</taxon>
        <taxon>Portunus</taxon>
    </lineage>
</organism>
<proteinExistence type="predicted"/>
<dbReference type="EMBL" id="VSRR010023503">
    <property type="protein sequence ID" value="MPC65553.1"/>
    <property type="molecule type" value="Genomic_DNA"/>
</dbReference>
<reference evidence="3 4" key="1">
    <citation type="submission" date="2019-05" db="EMBL/GenBank/DDBJ databases">
        <title>Another draft genome of Portunus trituberculatus and its Hox gene families provides insights of decapod evolution.</title>
        <authorList>
            <person name="Jeong J.-H."/>
            <person name="Song I."/>
            <person name="Kim S."/>
            <person name="Choi T."/>
            <person name="Kim D."/>
            <person name="Ryu S."/>
            <person name="Kim W."/>
        </authorList>
    </citation>
    <scope>NUCLEOTIDE SEQUENCE [LARGE SCALE GENOMIC DNA]</scope>
    <source>
        <tissue evidence="3">Muscle</tissue>
    </source>
</reference>
<gene>
    <name evidence="3" type="ORF">E2C01_059689</name>
</gene>
<sequence>MGRVAVICGWFIQLALGLMTPDKPRAFSRATPAHKDTLVFTRRPPATHKPLPHTPTPIPPSPHSSLPANQHTPT</sequence>
<evidence type="ECO:0000313" key="3">
    <source>
        <dbReference type="EMBL" id="MPC65553.1"/>
    </source>
</evidence>
<feature type="chain" id="PRO_5022715414" description="Secreted protein" evidence="2">
    <location>
        <begin position="18"/>
        <end position="74"/>
    </location>
</feature>
<dbReference type="AlphaFoldDB" id="A0A5B7H620"/>
<name>A0A5B7H620_PORTR</name>
<feature type="compositionally biased region" description="Pro residues" evidence="1">
    <location>
        <begin position="52"/>
        <end position="62"/>
    </location>
</feature>
<evidence type="ECO:0000313" key="4">
    <source>
        <dbReference type="Proteomes" id="UP000324222"/>
    </source>
</evidence>
<evidence type="ECO:0008006" key="5">
    <source>
        <dbReference type="Google" id="ProtNLM"/>
    </source>
</evidence>
<protein>
    <recommendedName>
        <fullName evidence="5">Secreted protein</fullName>
    </recommendedName>
</protein>
<comment type="caution">
    <text evidence="3">The sequence shown here is derived from an EMBL/GenBank/DDBJ whole genome shotgun (WGS) entry which is preliminary data.</text>
</comment>
<feature type="region of interest" description="Disordered" evidence="1">
    <location>
        <begin position="27"/>
        <end position="74"/>
    </location>
</feature>
<keyword evidence="4" id="KW-1185">Reference proteome</keyword>
<evidence type="ECO:0000256" key="1">
    <source>
        <dbReference type="SAM" id="MobiDB-lite"/>
    </source>
</evidence>